<evidence type="ECO:0000256" key="2">
    <source>
        <dbReference type="ARBA" id="ARBA00009370"/>
    </source>
</evidence>
<dbReference type="PRINTS" id="PR00727">
    <property type="entry name" value="LEADERPTASE"/>
</dbReference>
<protein>
    <recommendedName>
        <fullName evidence="4 7">Signal peptidase I</fullName>
        <ecNumber evidence="3 7">3.4.21.89</ecNumber>
    </recommendedName>
</protein>
<dbReference type="eggNOG" id="COG0681">
    <property type="taxonomic scope" value="Bacteria"/>
</dbReference>
<comment type="caution">
    <text evidence="7">Lacks conserved residue(s) required for the propagation of feature annotation.</text>
</comment>
<dbReference type="AlphaFoldDB" id="A0A060R7P0"/>
<dbReference type="PROSITE" id="PS00761">
    <property type="entry name" value="SPASE_I_3"/>
    <property type="match status" value="1"/>
</dbReference>
<proteinExistence type="inferred from homology"/>
<dbReference type="Pfam" id="PF10502">
    <property type="entry name" value="Peptidase_S26"/>
    <property type="match status" value="2"/>
</dbReference>
<keyword evidence="5 7" id="KW-0378">Hydrolase</keyword>
<evidence type="ECO:0000256" key="4">
    <source>
        <dbReference type="ARBA" id="ARBA00019232"/>
    </source>
</evidence>
<dbReference type="InterPro" id="IPR000223">
    <property type="entry name" value="Pept_S26A_signal_pept_1"/>
</dbReference>
<feature type="active site" evidence="6">
    <location>
        <position position="103"/>
    </location>
</feature>
<dbReference type="EC" id="3.4.21.89" evidence="3 7"/>
<keyword evidence="7" id="KW-0812">Transmembrane</keyword>
<feature type="transmembrane region" description="Helical" evidence="7">
    <location>
        <begin position="72"/>
        <end position="99"/>
    </location>
</feature>
<dbReference type="CDD" id="cd06530">
    <property type="entry name" value="S26_SPase_I"/>
    <property type="match status" value="2"/>
</dbReference>
<accession>A0A060R7P0</accession>
<keyword evidence="7" id="KW-0645">Protease</keyword>
<dbReference type="InterPro" id="IPR019533">
    <property type="entry name" value="Peptidase_S26"/>
</dbReference>
<comment type="subcellular location">
    <subcellularLocation>
        <location evidence="7">Membrane</location>
        <topology evidence="7">Single-pass type II membrane protein</topology>
    </subcellularLocation>
</comment>
<evidence type="ECO:0000313" key="9">
    <source>
        <dbReference type="EMBL" id="CDN31326.1"/>
    </source>
</evidence>
<dbReference type="GO" id="GO:0006465">
    <property type="term" value="P:signal peptide processing"/>
    <property type="evidence" value="ECO:0007669"/>
    <property type="project" value="InterPro"/>
</dbReference>
<keyword evidence="10" id="KW-1185">Reference proteome</keyword>
<dbReference type="InterPro" id="IPR036286">
    <property type="entry name" value="LexA/Signal_pep-like_sf"/>
</dbReference>
<evidence type="ECO:0000256" key="7">
    <source>
        <dbReference type="RuleBase" id="RU362042"/>
    </source>
</evidence>
<reference evidence="9 10" key="1">
    <citation type="journal article" date="2015" name="Genome Announc.">
        <title>Complete Genome Sequence of the Novel Leech Symbiont Mucinivorans hirudinis M3T.</title>
        <authorList>
            <person name="Nelson M.C."/>
            <person name="Bomar L."/>
            <person name="Graf J."/>
        </authorList>
    </citation>
    <scope>NUCLEOTIDE SEQUENCE [LARGE SCALE GENOMIC DNA]</scope>
    <source>
        <strain evidence="10">M3</strain>
    </source>
</reference>
<dbReference type="Gene3D" id="2.10.109.10">
    <property type="entry name" value="Umud Fragment, subunit A"/>
    <property type="match status" value="2"/>
</dbReference>
<evidence type="ECO:0000256" key="5">
    <source>
        <dbReference type="ARBA" id="ARBA00022801"/>
    </source>
</evidence>
<dbReference type="HOGENOM" id="CLU_028723_1_0_10"/>
<evidence type="ECO:0000256" key="1">
    <source>
        <dbReference type="ARBA" id="ARBA00000677"/>
    </source>
</evidence>
<evidence type="ECO:0000313" key="10">
    <source>
        <dbReference type="Proteomes" id="UP000027616"/>
    </source>
</evidence>
<feature type="transmembrane region" description="Helical" evidence="7">
    <location>
        <begin position="12"/>
        <end position="28"/>
    </location>
</feature>
<dbReference type="PANTHER" id="PTHR43390:SF1">
    <property type="entry name" value="CHLOROPLAST PROCESSING PEPTIDASE"/>
    <property type="match status" value="1"/>
</dbReference>
<dbReference type="EMBL" id="HG934468">
    <property type="protein sequence ID" value="CDN31326.1"/>
    <property type="molecule type" value="Genomic_DNA"/>
</dbReference>
<dbReference type="GO" id="GO:0009003">
    <property type="term" value="F:signal peptidase activity"/>
    <property type="evidence" value="ECO:0007669"/>
    <property type="project" value="UniProtKB-EC"/>
</dbReference>
<evidence type="ECO:0000259" key="8">
    <source>
        <dbReference type="Pfam" id="PF10502"/>
    </source>
</evidence>
<sequence>MKKLKEIWANRKVRFTVVSILYVLWFVLWTQNLWWLLGLVVIYDYYFTRYIDKIYLNKYRAFKAKHRSAKMVLGWVEDLLYALVVVIPLKLYFFGMYVIPSSSMEHTLLIGDYIFVNRLHYGPKMPNTPLSFPFVQHTLPLTEDTPSWLDWIRYDYKRLWGYSTVKNDDVVVFNFPAGDTVALFQPNRTYYDLIREQGREAIYNQSKVIYRPVDKRENYIKRCVAIAGDSLQIKEGIVYINGKQQKDIPGIQYMYVVSTNGRQLGTMLFDEMGINTDDVQFNPNYNVYYIPLTEEMREKMTKVSEVTGVERYINYNKTSDAAFPHRPGLYPWNEDFYGPLWIPKAGVTITIDATNLPLYERIIKNYELNDLRMDGETIFINGKPTTEYTFKMDYYFMMGDNRHNSLDSRFWGFVPIDHVEGIASFIWLSITPGKSIFNGIRFNRIFNEIN</sequence>
<dbReference type="PANTHER" id="PTHR43390">
    <property type="entry name" value="SIGNAL PEPTIDASE I"/>
    <property type="match status" value="1"/>
</dbReference>
<dbReference type="GO" id="GO:0004252">
    <property type="term" value="F:serine-type endopeptidase activity"/>
    <property type="evidence" value="ECO:0007669"/>
    <property type="project" value="InterPro"/>
</dbReference>
<name>A0A060R7P0_9BACT</name>
<evidence type="ECO:0000256" key="6">
    <source>
        <dbReference type="PIRSR" id="PIRSR600223-1"/>
    </source>
</evidence>
<gene>
    <name evidence="9" type="ORF">BN938_1232</name>
</gene>
<dbReference type="STRING" id="1433126.BN938_1232"/>
<dbReference type="KEGG" id="rbc:BN938_1232"/>
<dbReference type="Proteomes" id="UP000027616">
    <property type="component" value="Chromosome I"/>
</dbReference>
<dbReference type="GO" id="GO:0016020">
    <property type="term" value="C:membrane"/>
    <property type="evidence" value="ECO:0007669"/>
    <property type="project" value="UniProtKB-SubCell"/>
</dbReference>
<feature type="active site" evidence="6">
    <location>
        <position position="221"/>
    </location>
</feature>
<dbReference type="PATRIC" id="fig|1433126.3.peg.1224"/>
<feature type="transmembrane region" description="Helical" evidence="7">
    <location>
        <begin position="34"/>
        <end position="51"/>
    </location>
</feature>
<dbReference type="InterPro" id="IPR019758">
    <property type="entry name" value="Pept_S26A_signal_pept_1_CS"/>
</dbReference>
<comment type="similarity">
    <text evidence="2 7">Belongs to the peptidase S26 family.</text>
</comment>
<comment type="catalytic activity">
    <reaction evidence="1 7">
        <text>Cleavage of hydrophobic, N-terminal signal or leader sequences from secreted and periplasmic proteins.</text>
        <dbReference type="EC" id="3.4.21.89"/>
    </reaction>
</comment>
<feature type="domain" description="Peptidase S26" evidence="8">
    <location>
        <begin position="74"/>
        <end position="246"/>
    </location>
</feature>
<keyword evidence="7" id="KW-1133">Transmembrane helix</keyword>
<dbReference type="NCBIfam" id="TIGR02227">
    <property type="entry name" value="sigpep_I_bact"/>
    <property type="match status" value="1"/>
</dbReference>
<dbReference type="OrthoDB" id="9802919at2"/>
<keyword evidence="7" id="KW-0472">Membrane</keyword>
<feature type="domain" description="Peptidase S26" evidence="8">
    <location>
        <begin position="388"/>
        <end position="427"/>
    </location>
</feature>
<organism evidence="9 10">
    <name type="scientific">Mucinivorans hirudinis</name>
    <dbReference type="NCBI Taxonomy" id="1433126"/>
    <lineage>
        <taxon>Bacteria</taxon>
        <taxon>Pseudomonadati</taxon>
        <taxon>Bacteroidota</taxon>
        <taxon>Bacteroidia</taxon>
        <taxon>Bacteroidales</taxon>
        <taxon>Rikenellaceae</taxon>
        <taxon>Mucinivorans</taxon>
    </lineage>
</organism>
<evidence type="ECO:0000256" key="3">
    <source>
        <dbReference type="ARBA" id="ARBA00013208"/>
    </source>
</evidence>
<dbReference type="SUPFAM" id="SSF51306">
    <property type="entry name" value="LexA/Signal peptidase"/>
    <property type="match status" value="1"/>
</dbReference>